<evidence type="ECO:0000313" key="7">
    <source>
        <dbReference type="EMBL" id="KRT35498.1"/>
    </source>
</evidence>
<dbReference type="eggNOG" id="COG0446">
    <property type="taxonomic scope" value="Bacteria"/>
</dbReference>
<proteinExistence type="inferred from homology"/>
<accession>A0A0T5XB02</accession>
<evidence type="ECO:0000256" key="4">
    <source>
        <dbReference type="ARBA" id="ARBA00022827"/>
    </source>
</evidence>
<dbReference type="PANTHER" id="PTHR43429">
    <property type="entry name" value="PYRIDINE NUCLEOTIDE-DISULFIDE OXIDOREDUCTASE DOMAIN-CONTAINING"/>
    <property type="match status" value="1"/>
</dbReference>
<dbReference type="Pfam" id="PF02852">
    <property type="entry name" value="Pyr_redox_dim"/>
    <property type="match status" value="1"/>
</dbReference>
<comment type="cofactor">
    <cofactor evidence="1">
        <name>FAD</name>
        <dbReference type="ChEBI" id="CHEBI:57692"/>
    </cofactor>
</comment>
<sequence length="489" mass="52683">MDKNSFSTKVLIIGGGPGGRISYMALRMMGEDNVKIVMNEEPTIICSLPYGVGRKLVPQGPEALVVDLSKGERMPKDMPKDIVHGVVKELDIASKKAYAEEADGQIEISFEKLILATGAVPWIPPVSGVLREGTSSVTSEGKDTWVMYGNELVEKSRLAPNVYVIRGADDARRLDKFASRGKSVVVVGSGAIGLEMTEALHDRGLQVHIVEVLPHLSVALDADMASLIEKRALERGVKAYIGVSVTDVTPEGVVLSDGSTIKADGVLFATGVRPNVALAKACGLKMERGIVVDSHMRTSHPDVYAVGDVVQVVDAPTGRAILPLIGTLAMRQGLVAASNITGMPAELPPVTIWGVSSYFDLHWTSVGWSEEAANKAGIPVKTIVLPVRTRDNAMPLGKNGYWKVVISKEKTPGLKEGQIIGFQAVIEGDPVINLSERFLDIITAKESISEILRHYFAHCPSQNAVDDPYLALFFNYQTTLASKSRPRPI</sequence>
<evidence type="ECO:0000313" key="8">
    <source>
        <dbReference type="Proteomes" id="UP000005273"/>
    </source>
</evidence>
<dbReference type="Pfam" id="PF07992">
    <property type="entry name" value="Pyr_redox_2"/>
    <property type="match status" value="1"/>
</dbReference>
<dbReference type="Proteomes" id="UP000005273">
    <property type="component" value="Unassembled WGS sequence"/>
</dbReference>
<evidence type="ECO:0000259" key="6">
    <source>
        <dbReference type="Pfam" id="PF07992"/>
    </source>
</evidence>
<organism evidence="7 8">
    <name type="scientific">Acetomicrobium hydrogeniformans ATCC BAA-1850</name>
    <dbReference type="NCBI Taxonomy" id="592015"/>
    <lineage>
        <taxon>Bacteria</taxon>
        <taxon>Thermotogati</taxon>
        <taxon>Synergistota</taxon>
        <taxon>Synergistia</taxon>
        <taxon>Synergistales</taxon>
        <taxon>Acetomicrobiaceae</taxon>
        <taxon>Acetomicrobium</taxon>
    </lineage>
</organism>
<dbReference type="InterPro" id="IPR023753">
    <property type="entry name" value="FAD/NAD-binding_dom"/>
</dbReference>
<dbReference type="Gene3D" id="3.50.50.60">
    <property type="entry name" value="FAD/NAD(P)-binding domain"/>
    <property type="match status" value="2"/>
</dbReference>
<dbReference type="AlphaFoldDB" id="A0A0T5XB02"/>
<dbReference type="InterPro" id="IPR016156">
    <property type="entry name" value="FAD/NAD-linked_Rdtase_dimer_sf"/>
</dbReference>
<name>A0A0T5XB02_9BACT</name>
<dbReference type="PRINTS" id="PR00368">
    <property type="entry name" value="FADPNR"/>
</dbReference>
<comment type="similarity">
    <text evidence="2">Belongs to the class-III pyridine nucleotide-disulfide oxidoreductase family.</text>
</comment>
<dbReference type="STRING" id="592015.HMPREF1705_02729"/>
<keyword evidence="3" id="KW-0285">Flavoprotein</keyword>
<reference evidence="8" key="1">
    <citation type="submission" date="2012-09" db="EMBL/GenBank/DDBJ databases">
        <authorList>
            <person name="Weinstock G."/>
            <person name="Sodergren E."/>
            <person name="Clifton S."/>
            <person name="Fulton L."/>
            <person name="Fulton B."/>
            <person name="Courtney L."/>
            <person name="Fronick C."/>
            <person name="Harrison M."/>
            <person name="Strong C."/>
            <person name="Farmer C."/>
            <person name="Delehaunty K."/>
            <person name="Markovic C."/>
            <person name="Hall O."/>
            <person name="Minx P."/>
            <person name="Tomlinson C."/>
            <person name="Mitreva M."/>
            <person name="Nelson J."/>
            <person name="Hou S."/>
            <person name="Wollam A."/>
            <person name="Pepin K.H."/>
            <person name="Johnson M."/>
            <person name="Bhonagiri V."/>
            <person name="Nash W.E."/>
            <person name="Suruliraj S."/>
            <person name="Warren W."/>
            <person name="Chinwalla A."/>
            <person name="Mardis E.R."/>
            <person name="Wilson R.K."/>
        </authorList>
    </citation>
    <scope>NUCLEOTIDE SEQUENCE [LARGE SCALE GENOMIC DNA]</scope>
    <source>
        <strain evidence="8">OS1</strain>
    </source>
</reference>
<dbReference type="GO" id="GO:0016491">
    <property type="term" value="F:oxidoreductase activity"/>
    <property type="evidence" value="ECO:0007669"/>
    <property type="project" value="InterPro"/>
</dbReference>
<dbReference type="SUPFAM" id="SSF51905">
    <property type="entry name" value="FAD/NAD(P)-binding domain"/>
    <property type="match status" value="1"/>
</dbReference>
<evidence type="ECO:0000256" key="1">
    <source>
        <dbReference type="ARBA" id="ARBA00001974"/>
    </source>
</evidence>
<keyword evidence="4" id="KW-0274">FAD</keyword>
<dbReference type="PRINTS" id="PR00411">
    <property type="entry name" value="PNDRDTASEI"/>
</dbReference>
<dbReference type="InterPro" id="IPR050260">
    <property type="entry name" value="FAD-bd_OxRdtase"/>
</dbReference>
<dbReference type="OrthoDB" id="1145at2"/>
<gene>
    <name evidence="7" type="ORF">HMPREF1705_02729</name>
</gene>
<feature type="domain" description="Pyridine nucleotide-disulphide oxidoreductase dimerisation" evidence="5">
    <location>
        <begin position="358"/>
        <end position="425"/>
    </location>
</feature>
<dbReference type="Gene3D" id="3.30.390.30">
    <property type="match status" value="1"/>
</dbReference>
<feature type="domain" description="FAD/NAD(P)-binding" evidence="6">
    <location>
        <begin position="9"/>
        <end position="311"/>
    </location>
</feature>
<dbReference type="SUPFAM" id="SSF55424">
    <property type="entry name" value="FAD/NAD-linked reductases, dimerisation (C-terminal) domain"/>
    <property type="match status" value="1"/>
</dbReference>
<keyword evidence="8" id="KW-1185">Reference proteome</keyword>
<dbReference type="PANTHER" id="PTHR43429:SF3">
    <property type="entry name" value="NITRITE REDUCTASE [NAD(P)H]"/>
    <property type="match status" value="1"/>
</dbReference>
<dbReference type="InterPro" id="IPR036188">
    <property type="entry name" value="FAD/NAD-bd_sf"/>
</dbReference>
<evidence type="ECO:0000256" key="2">
    <source>
        <dbReference type="ARBA" id="ARBA00009130"/>
    </source>
</evidence>
<dbReference type="RefSeq" id="WP_057940763.1">
    <property type="nucleotide sequence ID" value="NZ_ACJX03000001.1"/>
</dbReference>
<dbReference type="EMBL" id="ACJX03000001">
    <property type="protein sequence ID" value="KRT35498.1"/>
    <property type="molecule type" value="Genomic_DNA"/>
</dbReference>
<protein>
    <submittedName>
        <fullName evidence="7">Pyridine nucleotide-disulfide oxidoreductase</fullName>
    </submittedName>
</protein>
<evidence type="ECO:0000256" key="3">
    <source>
        <dbReference type="ARBA" id="ARBA00022630"/>
    </source>
</evidence>
<dbReference type="InterPro" id="IPR004099">
    <property type="entry name" value="Pyr_nucl-diS_OxRdtase_dimer"/>
</dbReference>
<comment type="caution">
    <text evidence="7">The sequence shown here is derived from an EMBL/GenBank/DDBJ whole genome shotgun (WGS) entry which is preliminary data.</text>
</comment>
<evidence type="ECO:0000259" key="5">
    <source>
        <dbReference type="Pfam" id="PF02852"/>
    </source>
</evidence>